<sequence>MNNPYVRYYLDQQQGRGMPVFRGSPWQVGYGLGGLFRTLARKAMPLIKTGAKALGNIALKSGTDFVGDVLAGRNVKEAAKARTVEAANVAKRKAMNKLMGQTGSGKRAKRSISAKRTAKKRKASTSTAKRSPTKKRKTAQDIFGTEDYVDLARTILVVRAKVTKPDGTNLGAAEKVGVVNNFLHSLFKQVDVFLKGKQVTQATGTYAYRAYLETLLNYGPSAKDSQLAAALYYKDAAGKMDVADPTVAGGNGNAGLRARYVFSKASGTVEMTGPIFSDIFMSERLLLSYIDLKVIFNRSSDEFCLMASEDDADFRVKLTDAYLKIRKVKVNPSISVAHEIALKKGPAIYPIRRVECKSFIVPAGNPSLRKDNLFNGLVPKTYVFGLVESDAFNGALKKNPYNFQHFNVSSIGIIVNGEEMPFKPLQLSYGAAPKYIEAFSTLFSGTGKMYHNTGNDMSRDEFPKGYAVYAFDLTPDMCGASPHFKVVQKGNLAIDIQFSAAPANAVSLVCYGELENTVHIDSERNVVYDYSG</sequence>
<proteinExistence type="predicted"/>
<keyword evidence="3" id="KW-1185">Reference proteome</keyword>
<dbReference type="OrthoDB" id="8041494at2759"/>
<dbReference type="PANTHER" id="PTHR23409:SF21">
    <property type="entry name" value="CAPSID PROTEIN"/>
    <property type="match status" value="1"/>
</dbReference>
<dbReference type="AlphaFoldDB" id="A0A6S7J2E5"/>
<dbReference type="GO" id="GO:0009263">
    <property type="term" value="P:deoxyribonucleotide biosynthetic process"/>
    <property type="evidence" value="ECO:0007669"/>
    <property type="project" value="InterPro"/>
</dbReference>
<protein>
    <submittedName>
        <fullName evidence="2">Uncharacterized protein F54H12.2</fullName>
    </submittedName>
</protein>
<evidence type="ECO:0000256" key="1">
    <source>
        <dbReference type="SAM" id="MobiDB-lite"/>
    </source>
</evidence>
<feature type="region of interest" description="Disordered" evidence="1">
    <location>
        <begin position="96"/>
        <end position="139"/>
    </location>
</feature>
<evidence type="ECO:0000313" key="2">
    <source>
        <dbReference type="EMBL" id="CAB4011592.1"/>
    </source>
</evidence>
<dbReference type="GO" id="GO:0005829">
    <property type="term" value="C:cytosol"/>
    <property type="evidence" value="ECO:0007669"/>
    <property type="project" value="TreeGrafter"/>
</dbReference>
<comment type="caution">
    <text evidence="2">The sequence shown here is derived from an EMBL/GenBank/DDBJ whole genome shotgun (WGS) entry which is preliminary data.</text>
</comment>
<evidence type="ECO:0000313" key="3">
    <source>
        <dbReference type="Proteomes" id="UP001152795"/>
    </source>
</evidence>
<dbReference type="GO" id="GO:0004748">
    <property type="term" value="F:ribonucleoside-diphosphate reductase activity, thioredoxin disulfide as acceptor"/>
    <property type="evidence" value="ECO:0007669"/>
    <property type="project" value="TreeGrafter"/>
</dbReference>
<organism evidence="2 3">
    <name type="scientific">Paramuricea clavata</name>
    <name type="common">Red gorgonian</name>
    <name type="synonym">Violescent sea-whip</name>
    <dbReference type="NCBI Taxonomy" id="317549"/>
    <lineage>
        <taxon>Eukaryota</taxon>
        <taxon>Metazoa</taxon>
        <taxon>Cnidaria</taxon>
        <taxon>Anthozoa</taxon>
        <taxon>Octocorallia</taxon>
        <taxon>Malacalcyonacea</taxon>
        <taxon>Plexauridae</taxon>
        <taxon>Paramuricea</taxon>
    </lineage>
</organism>
<dbReference type="EMBL" id="CACRXK020007200">
    <property type="protein sequence ID" value="CAB4011592.1"/>
    <property type="molecule type" value="Genomic_DNA"/>
</dbReference>
<accession>A0A6S7J2E5</accession>
<dbReference type="PANTHER" id="PTHR23409">
    <property type="entry name" value="RIBONUCLEOSIDE-DIPHOSPHATE REDUCTASE SMALL CHAIN"/>
    <property type="match status" value="1"/>
</dbReference>
<feature type="compositionally biased region" description="Basic residues" evidence="1">
    <location>
        <begin position="106"/>
        <end position="123"/>
    </location>
</feature>
<dbReference type="Proteomes" id="UP001152795">
    <property type="component" value="Unassembled WGS sequence"/>
</dbReference>
<reference evidence="2" key="1">
    <citation type="submission" date="2020-04" db="EMBL/GenBank/DDBJ databases">
        <authorList>
            <person name="Alioto T."/>
            <person name="Alioto T."/>
            <person name="Gomez Garrido J."/>
        </authorList>
    </citation>
    <scope>NUCLEOTIDE SEQUENCE</scope>
    <source>
        <strain evidence="2">A484AB</strain>
    </source>
</reference>
<dbReference type="InterPro" id="IPR000358">
    <property type="entry name" value="RNR_small_fam"/>
</dbReference>
<name>A0A6S7J2E5_PARCT</name>
<gene>
    <name evidence="2" type="ORF">PACLA_8A054658</name>
</gene>